<protein>
    <submittedName>
        <fullName evidence="1">Uncharacterized protein</fullName>
    </submittedName>
</protein>
<reference evidence="1 2" key="1">
    <citation type="journal article" date="2022" name="DNA Res.">
        <title>Chromosomal-level genome assembly of the orchid tree Bauhinia variegata (Leguminosae; Cercidoideae) supports the allotetraploid origin hypothesis of Bauhinia.</title>
        <authorList>
            <person name="Zhong Y."/>
            <person name="Chen Y."/>
            <person name="Zheng D."/>
            <person name="Pang J."/>
            <person name="Liu Y."/>
            <person name="Luo S."/>
            <person name="Meng S."/>
            <person name="Qian L."/>
            <person name="Wei D."/>
            <person name="Dai S."/>
            <person name="Zhou R."/>
        </authorList>
    </citation>
    <scope>NUCLEOTIDE SEQUENCE [LARGE SCALE GENOMIC DNA]</scope>
    <source>
        <strain evidence="1">BV-YZ2020</strain>
    </source>
</reference>
<evidence type="ECO:0000313" key="1">
    <source>
        <dbReference type="EMBL" id="KAI4346634.1"/>
    </source>
</evidence>
<dbReference type="EMBL" id="CM039429">
    <property type="protein sequence ID" value="KAI4346634.1"/>
    <property type="molecule type" value="Genomic_DNA"/>
</dbReference>
<keyword evidence="2" id="KW-1185">Reference proteome</keyword>
<accession>A0ACB9PCT0</accession>
<gene>
    <name evidence="1" type="ORF">L6164_007515</name>
</gene>
<sequence length="162" mass="17990">MVIGSCIDKGSSSCILVEKGVQFIKNITRGGRPEPKTYYYISGGGYGYQGMIVLVSVQEHVPTSSNSGNPLTISSGNKIVLRRTLILKLLNEKSLCKQEVKLIFGYRWRKYGQKVVKGNPYPRAITRAIVQDAMCVSLSRELQQTPKLSLTVYEGKHNHGIL</sequence>
<dbReference type="Proteomes" id="UP000828941">
    <property type="component" value="Chromosome 4"/>
</dbReference>
<proteinExistence type="predicted"/>
<evidence type="ECO:0000313" key="2">
    <source>
        <dbReference type="Proteomes" id="UP000828941"/>
    </source>
</evidence>
<comment type="caution">
    <text evidence="1">The sequence shown here is derived from an EMBL/GenBank/DDBJ whole genome shotgun (WGS) entry which is preliminary data.</text>
</comment>
<name>A0ACB9PCT0_BAUVA</name>
<organism evidence="1 2">
    <name type="scientific">Bauhinia variegata</name>
    <name type="common">Purple orchid tree</name>
    <name type="synonym">Phanera variegata</name>
    <dbReference type="NCBI Taxonomy" id="167791"/>
    <lineage>
        <taxon>Eukaryota</taxon>
        <taxon>Viridiplantae</taxon>
        <taxon>Streptophyta</taxon>
        <taxon>Embryophyta</taxon>
        <taxon>Tracheophyta</taxon>
        <taxon>Spermatophyta</taxon>
        <taxon>Magnoliopsida</taxon>
        <taxon>eudicotyledons</taxon>
        <taxon>Gunneridae</taxon>
        <taxon>Pentapetalae</taxon>
        <taxon>rosids</taxon>
        <taxon>fabids</taxon>
        <taxon>Fabales</taxon>
        <taxon>Fabaceae</taxon>
        <taxon>Cercidoideae</taxon>
        <taxon>Cercideae</taxon>
        <taxon>Bauhiniinae</taxon>
        <taxon>Bauhinia</taxon>
    </lineage>
</organism>